<dbReference type="PANTHER" id="PTHR23001">
    <property type="entry name" value="EUKARYOTIC TRANSLATION INITIATION FACTOR"/>
    <property type="match status" value="1"/>
</dbReference>
<feature type="compositionally biased region" description="Acidic residues" evidence="7">
    <location>
        <begin position="220"/>
        <end position="229"/>
    </location>
</feature>
<dbReference type="CDD" id="cd11561">
    <property type="entry name" value="W2_eIF5"/>
    <property type="match status" value="1"/>
</dbReference>
<dbReference type="InterPro" id="IPR016189">
    <property type="entry name" value="Transl_init_fac_IF2/IF5_N"/>
</dbReference>
<dbReference type="SUPFAM" id="SSF75689">
    <property type="entry name" value="Zinc-binding domain of translation initiation factor 2 beta"/>
    <property type="match status" value="1"/>
</dbReference>
<proteinExistence type="inferred from homology"/>
<accession>A0AAF0QAH5</accession>
<name>A0AAF0QAH5_SOLVR</name>
<comment type="similarity">
    <text evidence="1">Belongs to the eIF-2-beta/eIF-5 family.</text>
</comment>
<dbReference type="InterPro" id="IPR045196">
    <property type="entry name" value="IF2/IF5"/>
</dbReference>
<dbReference type="PANTHER" id="PTHR23001:SF40">
    <property type="entry name" value="EUKARYOTIC TRANSLATION INITIATION FACTOR 5-LIKE"/>
    <property type="match status" value="1"/>
</dbReference>
<evidence type="ECO:0000256" key="7">
    <source>
        <dbReference type="SAM" id="MobiDB-lite"/>
    </source>
</evidence>
<dbReference type="InterPro" id="IPR003307">
    <property type="entry name" value="W2_domain"/>
</dbReference>
<evidence type="ECO:0000256" key="2">
    <source>
        <dbReference type="ARBA" id="ARBA00022540"/>
    </source>
</evidence>
<dbReference type="FunFam" id="3.30.30.170:FF:000002">
    <property type="entry name" value="Eukaryotic translation initiation factor 5"/>
    <property type="match status" value="1"/>
</dbReference>
<gene>
    <name evidence="9" type="ORF">MTR67_010286</name>
</gene>
<dbReference type="GO" id="GO:0005525">
    <property type="term" value="F:GTP binding"/>
    <property type="evidence" value="ECO:0007669"/>
    <property type="project" value="UniProtKB-KW"/>
</dbReference>
<sequence>MALQNIGAGNSDDAFYRYKMPRMITKIEGRGNGIKTNVVNMVDIAKALARPASYTTKHFGCELGAQSKFDEKTGTSLVNGAHDTAKLAGLLEIFIKKYVQCYGCGNPETEILITKTQMIQLKCAACGFISDVDMRDKLTTFILKNPPESKKGAKDKKAMRRAEKERLKEGEAADEELKKLKTKKKVSSKEASAKPTLKKKASGSDEDHASPPKRHVNVREEEEEEDDDVQWQTDTSMAAAQQRIQEQLSAVTAEMVMLSTNETEKKPKAATTQAHQSTKVISAPSDNDPKAENGERTFETLVEEVKVHLKMGVTASQFRSFLDSLSGSPQDMVTAVYEALLDGVEKAFAKELIKKKGYLLAAVGQEDGSQLCLLRALEEFCGKSNPAAVKEVALVLKALYDADVLEEEFIVQWYQEGVVGVKKDSKIWKNVKPFIDWLQSAESESEED</sequence>
<dbReference type="Gene3D" id="1.25.40.180">
    <property type="match status" value="1"/>
</dbReference>
<organism evidence="9 10">
    <name type="scientific">Solanum verrucosum</name>
    <dbReference type="NCBI Taxonomy" id="315347"/>
    <lineage>
        <taxon>Eukaryota</taxon>
        <taxon>Viridiplantae</taxon>
        <taxon>Streptophyta</taxon>
        <taxon>Embryophyta</taxon>
        <taxon>Tracheophyta</taxon>
        <taxon>Spermatophyta</taxon>
        <taxon>Magnoliopsida</taxon>
        <taxon>eudicotyledons</taxon>
        <taxon>Gunneridae</taxon>
        <taxon>Pentapetalae</taxon>
        <taxon>asterids</taxon>
        <taxon>lamiids</taxon>
        <taxon>Solanales</taxon>
        <taxon>Solanaceae</taxon>
        <taxon>Solanoideae</taxon>
        <taxon>Solaneae</taxon>
        <taxon>Solanum</taxon>
    </lineage>
</organism>
<dbReference type="InterPro" id="IPR002735">
    <property type="entry name" value="Transl_init_fac_IF2/IF5_dom"/>
</dbReference>
<dbReference type="Gene3D" id="2.20.25.350">
    <property type="match status" value="1"/>
</dbReference>
<keyword evidence="10" id="KW-1185">Reference proteome</keyword>
<feature type="compositionally biased region" description="Polar residues" evidence="7">
    <location>
        <begin position="270"/>
        <end position="280"/>
    </location>
</feature>
<dbReference type="SUPFAM" id="SSF48371">
    <property type="entry name" value="ARM repeat"/>
    <property type="match status" value="1"/>
</dbReference>
<dbReference type="GO" id="GO:0071074">
    <property type="term" value="F:eukaryotic initiation factor eIF2 binding"/>
    <property type="evidence" value="ECO:0007669"/>
    <property type="project" value="TreeGrafter"/>
</dbReference>
<feature type="domain" description="W2" evidence="8">
    <location>
        <begin position="284"/>
        <end position="448"/>
    </location>
</feature>
<dbReference type="InterPro" id="IPR016190">
    <property type="entry name" value="Transl_init_fac_IF2/IF5_Zn-bd"/>
</dbReference>
<evidence type="ECO:0000256" key="4">
    <source>
        <dbReference type="ARBA" id="ARBA00022917"/>
    </source>
</evidence>
<dbReference type="EMBL" id="CP133613">
    <property type="protein sequence ID" value="WMV16901.1"/>
    <property type="molecule type" value="Genomic_DNA"/>
</dbReference>
<dbReference type="SUPFAM" id="SSF100966">
    <property type="entry name" value="Translation initiation factor 2 beta, aIF2beta, N-terminal domain"/>
    <property type="match status" value="1"/>
</dbReference>
<dbReference type="GO" id="GO:0001732">
    <property type="term" value="P:formation of cytoplasmic translation initiation complex"/>
    <property type="evidence" value="ECO:0007669"/>
    <property type="project" value="TreeGrafter"/>
</dbReference>
<evidence type="ECO:0000313" key="9">
    <source>
        <dbReference type="EMBL" id="WMV16901.1"/>
    </source>
</evidence>
<feature type="region of interest" description="Disordered" evidence="7">
    <location>
        <begin position="145"/>
        <end position="231"/>
    </location>
</feature>
<dbReference type="GO" id="GO:0003743">
    <property type="term" value="F:translation initiation factor activity"/>
    <property type="evidence" value="ECO:0007669"/>
    <property type="project" value="UniProtKB-KW"/>
</dbReference>
<dbReference type="InterPro" id="IPR016024">
    <property type="entry name" value="ARM-type_fold"/>
</dbReference>
<evidence type="ECO:0000256" key="1">
    <source>
        <dbReference type="ARBA" id="ARBA00010397"/>
    </source>
</evidence>
<reference evidence="9" key="1">
    <citation type="submission" date="2023-08" db="EMBL/GenBank/DDBJ databases">
        <title>A de novo genome assembly of Solanum verrucosum Schlechtendal, a Mexican diploid species geographically isolated from the other diploid A-genome species in potato relatives.</title>
        <authorList>
            <person name="Hosaka K."/>
        </authorList>
    </citation>
    <scope>NUCLEOTIDE SEQUENCE</scope>
    <source>
        <tissue evidence="9">Young leaves</tissue>
    </source>
</reference>
<comment type="function">
    <text evidence="6">Catalyzes the hydrolysis of GTP bound to the 40S ribosomal initiation complex (40S.mRNA.Met-tRNA[F].eIF-2.GTP) with the subsequent joining of a 60S ribosomal subunit resulting in the release of eIF-2 and the guanine nucleotide. The subsequent joining of a 60S ribosomal subunit results in the formation of a functional 80S initiation complex (80S.mRNA.Met-tRNA[F]).</text>
</comment>
<dbReference type="SMART" id="SM00515">
    <property type="entry name" value="eIF5C"/>
    <property type="match status" value="1"/>
</dbReference>
<keyword evidence="2" id="KW-0396">Initiation factor</keyword>
<protein>
    <recommendedName>
        <fullName evidence="8">W2 domain-containing protein</fullName>
    </recommendedName>
</protein>
<feature type="compositionally biased region" description="Basic and acidic residues" evidence="7">
    <location>
        <begin position="147"/>
        <end position="179"/>
    </location>
</feature>
<evidence type="ECO:0000256" key="5">
    <source>
        <dbReference type="ARBA" id="ARBA00023134"/>
    </source>
</evidence>
<evidence type="ECO:0000313" key="10">
    <source>
        <dbReference type="Proteomes" id="UP001234989"/>
    </source>
</evidence>
<dbReference type="Gene3D" id="3.30.30.170">
    <property type="match status" value="1"/>
</dbReference>
<keyword evidence="5" id="KW-0342">GTP-binding</keyword>
<evidence type="ECO:0000256" key="6">
    <source>
        <dbReference type="ARBA" id="ARBA00025032"/>
    </source>
</evidence>
<dbReference type="SMART" id="SM00653">
    <property type="entry name" value="eIF2B_5"/>
    <property type="match status" value="1"/>
</dbReference>
<dbReference type="Proteomes" id="UP001234989">
    <property type="component" value="Chromosome 2"/>
</dbReference>
<dbReference type="GO" id="GO:0005092">
    <property type="term" value="F:GDP-dissociation inhibitor activity"/>
    <property type="evidence" value="ECO:0007669"/>
    <property type="project" value="TreeGrafter"/>
</dbReference>
<dbReference type="PROSITE" id="PS51363">
    <property type="entry name" value="W2"/>
    <property type="match status" value="1"/>
</dbReference>
<dbReference type="AlphaFoldDB" id="A0AAF0QAH5"/>
<feature type="region of interest" description="Disordered" evidence="7">
    <location>
        <begin position="262"/>
        <end position="293"/>
    </location>
</feature>
<keyword evidence="3" id="KW-0547">Nucleotide-binding</keyword>
<dbReference type="FunFam" id="2.20.25.350:FF:000001">
    <property type="entry name" value="Eukaryotic translation initiation factor 5"/>
    <property type="match status" value="1"/>
</dbReference>
<evidence type="ECO:0000256" key="3">
    <source>
        <dbReference type="ARBA" id="ARBA00022741"/>
    </source>
</evidence>
<dbReference type="Pfam" id="PF02020">
    <property type="entry name" value="W2"/>
    <property type="match status" value="1"/>
</dbReference>
<evidence type="ECO:0000259" key="8">
    <source>
        <dbReference type="PROSITE" id="PS51363"/>
    </source>
</evidence>
<dbReference type="Pfam" id="PF01873">
    <property type="entry name" value="eIF-5_eIF-2B"/>
    <property type="match status" value="1"/>
</dbReference>
<dbReference type="GO" id="GO:0005829">
    <property type="term" value="C:cytosol"/>
    <property type="evidence" value="ECO:0007669"/>
    <property type="project" value="TreeGrafter"/>
</dbReference>
<keyword evidence="4" id="KW-0648">Protein biosynthesis</keyword>